<gene>
    <name evidence="4" type="ORF">IFM89_036337</name>
</gene>
<dbReference type="PANTHER" id="PTHR31500:SF57">
    <property type="entry name" value="AT-HOOK MOTIF NUCLEAR-LOCALIZED PROTEIN 10"/>
    <property type="match status" value="1"/>
</dbReference>
<dbReference type="PROSITE" id="PS51742">
    <property type="entry name" value="PPC"/>
    <property type="match status" value="1"/>
</dbReference>
<reference evidence="4 5" key="1">
    <citation type="submission" date="2020-10" db="EMBL/GenBank/DDBJ databases">
        <title>The Coptis chinensis genome and diversification of protoberbering-type alkaloids.</title>
        <authorList>
            <person name="Wang B."/>
            <person name="Shu S."/>
            <person name="Song C."/>
            <person name="Liu Y."/>
        </authorList>
    </citation>
    <scope>NUCLEOTIDE SEQUENCE [LARGE SCALE GENOMIC DNA]</scope>
    <source>
        <strain evidence="4">HL-2020</strain>
        <tissue evidence="4">Leaf</tissue>
    </source>
</reference>
<evidence type="ECO:0000256" key="1">
    <source>
        <dbReference type="RuleBase" id="RU367031"/>
    </source>
</evidence>
<accession>A0A835IGJ8</accession>
<name>A0A835IGJ8_9MAGN</name>
<keyword evidence="1" id="KW-0238">DNA-binding</keyword>
<organism evidence="4 5">
    <name type="scientific">Coptis chinensis</name>
    <dbReference type="NCBI Taxonomy" id="261450"/>
    <lineage>
        <taxon>Eukaryota</taxon>
        <taxon>Viridiplantae</taxon>
        <taxon>Streptophyta</taxon>
        <taxon>Embryophyta</taxon>
        <taxon>Tracheophyta</taxon>
        <taxon>Spermatophyta</taxon>
        <taxon>Magnoliopsida</taxon>
        <taxon>Ranunculales</taxon>
        <taxon>Ranunculaceae</taxon>
        <taxon>Coptidoideae</taxon>
        <taxon>Coptis</taxon>
    </lineage>
</organism>
<feature type="domain" description="PPC" evidence="3">
    <location>
        <begin position="145"/>
        <end position="285"/>
    </location>
</feature>
<comment type="caution">
    <text evidence="4">The sequence shown here is derived from an EMBL/GenBank/DDBJ whole genome shotgun (WGS) entry which is preliminary data.</text>
</comment>
<protein>
    <recommendedName>
        <fullName evidence="1">AT-hook motif nuclear-localized protein</fullName>
    </recommendedName>
</protein>
<dbReference type="InterPro" id="IPR005175">
    <property type="entry name" value="PPC_dom"/>
</dbReference>
<dbReference type="EMBL" id="JADFTS010000003">
    <property type="protein sequence ID" value="KAF9617416.1"/>
    <property type="molecule type" value="Genomic_DNA"/>
</dbReference>
<proteinExistence type="predicted"/>
<dbReference type="Proteomes" id="UP000631114">
    <property type="component" value="Unassembled WGS sequence"/>
</dbReference>
<evidence type="ECO:0000313" key="4">
    <source>
        <dbReference type="EMBL" id="KAF9617416.1"/>
    </source>
</evidence>
<dbReference type="OrthoDB" id="1742671at2759"/>
<feature type="compositionally biased region" description="Basic residues" evidence="2">
    <location>
        <begin position="85"/>
        <end position="94"/>
    </location>
</feature>
<dbReference type="GO" id="GO:0003680">
    <property type="term" value="F:minor groove of adenine-thymine-rich DNA binding"/>
    <property type="evidence" value="ECO:0007669"/>
    <property type="project" value="UniProtKB-UniRule"/>
</dbReference>
<keyword evidence="1" id="KW-0805">Transcription regulation</keyword>
<evidence type="ECO:0000259" key="3">
    <source>
        <dbReference type="PROSITE" id="PS51742"/>
    </source>
</evidence>
<comment type="subcellular location">
    <subcellularLocation>
        <location evidence="1">Nucleus</location>
    </subcellularLocation>
</comment>
<keyword evidence="1" id="KW-0539">Nucleus</keyword>
<feature type="compositionally biased region" description="Polar residues" evidence="2">
    <location>
        <begin position="107"/>
        <end position="125"/>
    </location>
</feature>
<dbReference type="GO" id="GO:0005634">
    <property type="term" value="C:nucleus"/>
    <property type="evidence" value="ECO:0007669"/>
    <property type="project" value="UniProtKB-SubCell"/>
</dbReference>
<dbReference type="Pfam" id="PF03479">
    <property type="entry name" value="PCC"/>
    <property type="match status" value="1"/>
</dbReference>
<evidence type="ECO:0000313" key="5">
    <source>
        <dbReference type="Proteomes" id="UP000631114"/>
    </source>
</evidence>
<sequence>MENTQQTTTFTSTNTTASTTIFTPTPATKPEPIQAMPISFGSSAITSFSLTDQTNPINNNGSCTTTSSIIKPDCGLNMVSSEPVKRKRGRPRKYHGPDGGVVLALSPLSSEAPNSKNGPNVSSYKPRNRKRPTKKQQLDPFGSAGRGFMANVIVVKAGEDIASKIMAFSQQGPHTVCVLSANGAVCNVTLRQPAMYGGTVSYEGRFEIISLSGSFLLMESGGTRSRSGGMSVSLAGSDGRILGGGVAGMLIAATPVQVVIGSFGAEENPMSELSLREPLPAPAPYMMSFGMPVAAVPPPFPSTYSGSSDETGSPINFSSRACNDTEQSNQATYTYSSIGHASTHSSNPQRQEFFPKFLPN</sequence>
<comment type="function">
    <text evidence="1">Transcription factor that specifically binds AT-rich DNA sequences related to the nuclear matrix attachment regions (MARs).</text>
</comment>
<dbReference type="Gene3D" id="3.30.1330.80">
    <property type="entry name" value="Hypothetical protein, similar to alpha- acetolactate decarboxylase, domain 2"/>
    <property type="match status" value="1"/>
</dbReference>
<keyword evidence="5" id="KW-1185">Reference proteome</keyword>
<dbReference type="CDD" id="cd11378">
    <property type="entry name" value="DUF296"/>
    <property type="match status" value="1"/>
</dbReference>
<feature type="region of interest" description="Disordered" evidence="2">
    <location>
        <begin position="303"/>
        <end position="360"/>
    </location>
</feature>
<feature type="region of interest" description="Disordered" evidence="2">
    <location>
        <begin position="1"/>
        <end position="31"/>
    </location>
</feature>
<evidence type="ECO:0000256" key="2">
    <source>
        <dbReference type="SAM" id="MobiDB-lite"/>
    </source>
</evidence>
<dbReference type="PANTHER" id="PTHR31500">
    <property type="entry name" value="AT-HOOK MOTIF NUCLEAR-LOCALIZED PROTEIN 9"/>
    <property type="match status" value="1"/>
</dbReference>
<dbReference type="SUPFAM" id="SSF117856">
    <property type="entry name" value="AF0104/ALDC/Ptd012-like"/>
    <property type="match status" value="1"/>
</dbReference>
<feature type="compositionally biased region" description="Low complexity" evidence="2">
    <location>
        <begin position="1"/>
        <end position="28"/>
    </location>
</feature>
<feature type="compositionally biased region" description="Polar residues" evidence="2">
    <location>
        <begin position="303"/>
        <end position="350"/>
    </location>
</feature>
<dbReference type="AlphaFoldDB" id="A0A835IGJ8"/>
<dbReference type="InterPro" id="IPR039605">
    <property type="entry name" value="AHL"/>
</dbReference>
<keyword evidence="1" id="KW-0804">Transcription</keyword>
<comment type="domain">
    <text evidence="1">The PPC domain mediates interactions between AHL proteins.</text>
</comment>
<feature type="region of interest" description="Disordered" evidence="2">
    <location>
        <begin position="66"/>
        <end position="142"/>
    </location>
</feature>